<comment type="caution">
    <text evidence="3">The sequence shown here is derived from an EMBL/GenBank/DDBJ whole genome shotgun (WGS) entry which is preliminary data.</text>
</comment>
<evidence type="ECO:0000256" key="1">
    <source>
        <dbReference type="SAM" id="MobiDB-lite"/>
    </source>
</evidence>
<dbReference type="AlphaFoldDB" id="A0AAW1EVF6"/>
<dbReference type="PROSITE" id="PS50181">
    <property type="entry name" value="FBOX"/>
    <property type="match status" value="1"/>
</dbReference>
<proteinExistence type="predicted"/>
<dbReference type="PANTHER" id="PTHR46731">
    <property type="entry name" value="F-BOX ONLY PROTEIN 15"/>
    <property type="match status" value="1"/>
</dbReference>
<protein>
    <recommendedName>
        <fullName evidence="2">F-box domain-containing protein</fullName>
    </recommendedName>
</protein>
<dbReference type="CDD" id="cd22093">
    <property type="entry name" value="F-box_FBXO15"/>
    <property type="match status" value="1"/>
</dbReference>
<evidence type="ECO:0000313" key="4">
    <source>
        <dbReference type="Proteomes" id="UP001488805"/>
    </source>
</evidence>
<sequence length="529" mass="60272">MAAGRGAFLPSYLEGLRRNPTTNCGQTAPARPLTFRKPGPGEREPGPGGNGQTDGKRGKNQPTAAPCSFSRNGRRWRETRIKEYKADFPQMVTKENLMERLPSEVLLKILSYLDASSLYCISQVSKTFHQLAYDDVIWHKIYMSDFGNPTWRPQPEAGDAALEVDSVPVERRSASHWKKMHFRIATGQDVKTWRREMRDVCPITGLPRRTECVLRNLNVSWELTVCCCSGLEITMEPSRVHFFQSSAIVHFSAEHVLRCNQIRTIQLYGVRKETQKSPSARRPGWRSLILDLDLSTCNGWRFGSDNLVRLRHLQPGVTIATWRGQDTIAFIMVTLHFHQLLEKSLLGSPVCPYSEPAALPPEDNSDPEFGLHGYSLHFVLHNTGTEIMSGNFRQLCCRKGQIQDGLVELRVIDLNNLSEHRSLSGNIKLPWKSESLEGSVENCCIMTLTLLDEFQKPFWCVSSSIFILGTKWPLIVDYGGEHFLMHFYEPEGHVKMKLVWLEEQKQFFVVSLVLYVPVAKVNERFSRAY</sequence>
<evidence type="ECO:0000259" key="2">
    <source>
        <dbReference type="PROSITE" id="PS50181"/>
    </source>
</evidence>
<dbReference type="SUPFAM" id="SSF81383">
    <property type="entry name" value="F-box domain"/>
    <property type="match status" value="1"/>
</dbReference>
<keyword evidence="4" id="KW-1185">Reference proteome</keyword>
<organism evidence="3 4">
    <name type="scientific">Zoarces viviparus</name>
    <name type="common">Viviparous eelpout</name>
    <name type="synonym">Blennius viviparus</name>
    <dbReference type="NCBI Taxonomy" id="48416"/>
    <lineage>
        <taxon>Eukaryota</taxon>
        <taxon>Metazoa</taxon>
        <taxon>Chordata</taxon>
        <taxon>Craniata</taxon>
        <taxon>Vertebrata</taxon>
        <taxon>Euteleostomi</taxon>
        <taxon>Actinopterygii</taxon>
        <taxon>Neopterygii</taxon>
        <taxon>Teleostei</taxon>
        <taxon>Neoteleostei</taxon>
        <taxon>Acanthomorphata</taxon>
        <taxon>Eupercaria</taxon>
        <taxon>Perciformes</taxon>
        <taxon>Cottioidei</taxon>
        <taxon>Zoarcales</taxon>
        <taxon>Zoarcidae</taxon>
        <taxon>Zoarcinae</taxon>
        <taxon>Zoarces</taxon>
    </lineage>
</organism>
<dbReference type="SMART" id="SM00256">
    <property type="entry name" value="FBOX"/>
    <property type="match status" value="1"/>
</dbReference>
<dbReference type="PANTHER" id="PTHR46731:SF1">
    <property type="entry name" value="F-BOX ONLY PROTEIN 15"/>
    <property type="match status" value="1"/>
</dbReference>
<reference evidence="3 4" key="1">
    <citation type="journal article" date="2024" name="Genome Biol. Evol.">
        <title>Chromosome-level genome assembly of the viviparous eelpout Zoarces viviparus.</title>
        <authorList>
            <person name="Fuhrmann N."/>
            <person name="Brasseur M.V."/>
            <person name="Bakowski C.E."/>
            <person name="Podsiadlowski L."/>
            <person name="Prost S."/>
            <person name="Krehenwinkel H."/>
            <person name="Mayer C."/>
        </authorList>
    </citation>
    <scope>NUCLEOTIDE SEQUENCE [LARGE SCALE GENOMIC DNA]</scope>
    <source>
        <strain evidence="3">NO-MEL_2022_Ind0_liver</strain>
    </source>
</reference>
<evidence type="ECO:0000313" key="3">
    <source>
        <dbReference type="EMBL" id="KAK9525960.1"/>
    </source>
</evidence>
<dbReference type="Pfam" id="PF12937">
    <property type="entry name" value="F-box-like"/>
    <property type="match status" value="1"/>
</dbReference>
<dbReference type="Gene3D" id="1.20.1280.50">
    <property type="match status" value="1"/>
</dbReference>
<accession>A0AAW1EVF6</accession>
<gene>
    <name evidence="3" type="ORF">VZT92_016625</name>
</gene>
<dbReference type="EMBL" id="JBCEZU010000134">
    <property type="protein sequence ID" value="KAK9525960.1"/>
    <property type="molecule type" value="Genomic_DNA"/>
</dbReference>
<dbReference type="Proteomes" id="UP001488805">
    <property type="component" value="Unassembled WGS sequence"/>
</dbReference>
<dbReference type="GO" id="GO:0019005">
    <property type="term" value="C:SCF ubiquitin ligase complex"/>
    <property type="evidence" value="ECO:0007669"/>
    <property type="project" value="TreeGrafter"/>
</dbReference>
<dbReference type="InterPro" id="IPR001810">
    <property type="entry name" value="F-box_dom"/>
</dbReference>
<feature type="region of interest" description="Disordered" evidence="1">
    <location>
        <begin position="14"/>
        <end position="72"/>
    </location>
</feature>
<name>A0AAW1EVF6_ZOAVI</name>
<feature type="domain" description="F-box" evidence="2">
    <location>
        <begin position="95"/>
        <end position="141"/>
    </location>
</feature>
<dbReference type="InterPro" id="IPR036047">
    <property type="entry name" value="F-box-like_dom_sf"/>
</dbReference>